<accession>A0A834NZQ5</accession>
<reference evidence="2" key="1">
    <citation type="journal article" date="2020" name="G3 (Bethesda)">
        <title>High-Quality Assemblies for Three Invasive Social Wasps from the &lt;i&gt;Vespula&lt;/i&gt; Genus.</title>
        <authorList>
            <person name="Harrop T.W.R."/>
            <person name="Guhlin J."/>
            <person name="McLaughlin G.M."/>
            <person name="Permina E."/>
            <person name="Stockwell P."/>
            <person name="Gilligan J."/>
            <person name="Le Lec M.F."/>
            <person name="Gruber M.A.M."/>
            <person name="Quinn O."/>
            <person name="Lovegrove M."/>
            <person name="Duncan E.J."/>
            <person name="Remnant E.J."/>
            <person name="Van Eeckhoven J."/>
            <person name="Graham B."/>
            <person name="Knapp R.A."/>
            <person name="Langford K.W."/>
            <person name="Kronenberg Z."/>
            <person name="Press M.O."/>
            <person name="Eacker S.M."/>
            <person name="Wilson-Rankin E.E."/>
            <person name="Purcell J."/>
            <person name="Lester P.J."/>
            <person name="Dearden P.K."/>
        </authorList>
    </citation>
    <scope>NUCLEOTIDE SEQUENCE</scope>
    <source>
        <strain evidence="2">Volc-1</strain>
    </source>
</reference>
<dbReference type="Proteomes" id="UP000600918">
    <property type="component" value="Unassembled WGS sequence"/>
</dbReference>
<gene>
    <name evidence="2" type="ORF">H0235_009889</name>
</gene>
<protein>
    <submittedName>
        <fullName evidence="2">Uncharacterized protein</fullName>
    </submittedName>
</protein>
<organism evidence="2 3">
    <name type="scientific">Vespula pensylvanica</name>
    <name type="common">Western yellow jacket</name>
    <name type="synonym">Wasp</name>
    <dbReference type="NCBI Taxonomy" id="30213"/>
    <lineage>
        <taxon>Eukaryota</taxon>
        <taxon>Metazoa</taxon>
        <taxon>Ecdysozoa</taxon>
        <taxon>Arthropoda</taxon>
        <taxon>Hexapoda</taxon>
        <taxon>Insecta</taxon>
        <taxon>Pterygota</taxon>
        <taxon>Neoptera</taxon>
        <taxon>Endopterygota</taxon>
        <taxon>Hymenoptera</taxon>
        <taxon>Apocrita</taxon>
        <taxon>Aculeata</taxon>
        <taxon>Vespoidea</taxon>
        <taxon>Vespidae</taxon>
        <taxon>Vespinae</taxon>
        <taxon>Vespula</taxon>
    </lineage>
</organism>
<comment type="caution">
    <text evidence="2">The sequence shown here is derived from an EMBL/GenBank/DDBJ whole genome shotgun (WGS) entry which is preliminary data.</text>
</comment>
<feature type="region of interest" description="Disordered" evidence="1">
    <location>
        <begin position="109"/>
        <end position="138"/>
    </location>
</feature>
<dbReference type="AlphaFoldDB" id="A0A834NZQ5"/>
<proteinExistence type="predicted"/>
<keyword evidence="3" id="KW-1185">Reference proteome</keyword>
<evidence type="ECO:0000313" key="2">
    <source>
        <dbReference type="EMBL" id="KAF7422053.1"/>
    </source>
</evidence>
<evidence type="ECO:0000313" key="3">
    <source>
        <dbReference type="Proteomes" id="UP000600918"/>
    </source>
</evidence>
<dbReference type="EMBL" id="JACSDY010000008">
    <property type="protein sequence ID" value="KAF7422053.1"/>
    <property type="molecule type" value="Genomic_DNA"/>
</dbReference>
<name>A0A834NZQ5_VESPE</name>
<sequence length="138" mass="16240">MEVGDGGRTREYLSEVITTCHRTNSDYQLVLSMPLMAARKGWKREGSFHGKPNSLTDSRKSIQRELRVYCFRLGFSSESPLYKSPIQRSENFKKNHLDEHETTIELMHTLMKGEKEQQQQGQQQRQQQRQQRQQQQLG</sequence>
<evidence type="ECO:0000256" key="1">
    <source>
        <dbReference type="SAM" id="MobiDB-lite"/>
    </source>
</evidence>
<feature type="compositionally biased region" description="Low complexity" evidence="1">
    <location>
        <begin position="118"/>
        <end position="138"/>
    </location>
</feature>